<dbReference type="SUPFAM" id="SSF51197">
    <property type="entry name" value="Clavaminate synthase-like"/>
    <property type="match status" value="1"/>
</dbReference>
<evidence type="ECO:0000259" key="5">
    <source>
        <dbReference type="Pfam" id="PF03171"/>
    </source>
</evidence>
<evidence type="ECO:0000256" key="1">
    <source>
        <dbReference type="ARBA" id="ARBA00008056"/>
    </source>
</evidence>
<organism evidence="7 8">
    <name type="scientific">Kwoniella shivajii</name>
    <dbReference type="NCBI Taxonomy" id="564305"/>
    <lineage>
        <taxon>Eukaryota</taxon>
        <taxon>Fungi</taxon>
        <taxon>Dikarya</taxon>
        <taxon>Basidiomycota</taxon>
        <taxon>Agaricomycotina</taxon>
        <taxon>Tremellomycetes</taxon>
        <taxon>Tremellales</taxon>
        <taxon>Cryptococcaceae</taxon>
        <taxon>Kwoniella</taxon>
    </lineage>
</organism>
<dbReference type="Pfam" id="PF03171">
    <property type="entry name" value="2OG-FeII_Oxy"/>
    <property type="match status" value="1"/>
</dbReference>
<evidence type="ECO:0000256" key="4">
    <source>
        <dbReference type="ARBA" id="ARBA00023004"/>
    </source>
</evidence>
<evidence type="ECO:0000256" key="2">
    <source>
        <dbReference type="ARBA" id="ARBA00022723"/>
    </source>
</evidence>
<evidence type="ECO:0000313" key="8">
    <source>
        <dbReference type="Proteomes" id="UP001329825"/>
    </source>
</evidence>
<reference evidence="7 8" key="1">
    <citation type="submission" date="2024-01" db="EMBL/GenBank/DDBJ databases">
        <title>Comparative genomics of Cryptococcus and Kwoniella reveals pathogenesis evolution and contrasting modes of karyotype evolution via chromosome fusion or intercentromeric recombination.</title>
        <authorList>
            <person name="Coelho M.A."/>
            <person name="David-Palma M."/>
            <person name="Shea T."/>
            <person name="Bowers K."/>
            <person name="McGinley-Smith S."/>
            <person name="Mohammad A.W."/>
            <person name="Gnirke A."/>
            <person name="Yurkov A.M."/>
            <person name="Nowrousian M."/>
            <person name="Sun S."/>
            <person name="Cuomo C.A."/>
            <person name="Heitman J."/>
        </authorList>
    </citation>
    <scope>NUCLEOTIDE SEQUENCE [LARGE SCALE GENOMIC DNA]</scope>
    <source>
        <strain evidence="7">CBS 11374</strain>
    </source>
</reference>
<name>A0ABZ1CY20_9TREE</name>
<evidence type="ECO:0000313" key="7">
    <source>
        <dbReference type="EMBL" id="WRT66065.1"/>
    </source>
</evidence>
<sequence>MPIAIPAAVHTPHPNDKYQNVSTAVTNLPVIDFDGFEDGNGPRAQEIAEQFYAACRDVGFAYIRNFGMDLELVDEMFGWSKKFFDLSKEVKLKAPHPAAGWHHRGYSAVGRSIAVQLMKQLWQHSRSYEYGNKEHTRLTNILIPDEDLPGYNAALERYFQAGTACSKVLLKALALAMPGVPAGFLEEYHAWGDNQVRLLHYPPQSTTALRNGEVGRIGEHTDYGSGTILFQDGTGGLEVEDPNKPGTFLQAKPIPGYAVFNIGEYIPTNF</sequence>
<dbReference type="Gene3D" id="2.60.120.330">
    <property type="entry name" value="B-lactam Antibiotic, Isopenicillin N Synthase, Chain"/>
    <property type="match status" value="1"/>
</dbReference>
<evidence type="ECO:0000256" key="3">
    <source>
        <dbReference type="ARBA" id="ARBA00023002"/>
    </source>
</evidence>
<dbReference type="RefSeq" id="XP_062790805.1">
    <property type="nucleotide sequence ID" value="XM_062934754.1"/>
</dbReference>
<comment type="similarity">
    <text evidence="1">Belongs to the iron/ascorbate-dependent oxidoreductase family.</text>
</comment>
<evidence type="ECO:0008006" key="9">
    <source>
        <dbReference type="Google" id="ProtNLM"/>
    </source>
</evidence>
<dbReference type="Pfam" id="PF14226">
    <property type="entry name" value="DIOX_N"/>
    <property type="match status" value="1"/>
</dbReference>
<dbReference type="PANTHER" id="PTHR10209">
    <property type="entry name" value="OXIDOREDUCTASE, 2OG-FE II OXYGENASE FAMILY PROTEIN"/>
    <property type="match status" value="1"/>
</dbReference>
<keyword evidence="2" id="KW-0479">Metal-binding</keyword>
<keyword evidence="3" id="KW-0560">Oxidoreductase</keyword>
<protein>
    <recommendedName>
        <fullName evidence="9">Non-haem dioxygenase N-terminal domain-containing protein</fullName>
    </recommendedName>
</protein>
<keyword evidence="8" id="KW-1185">Reference proteome</keyword>
<accession>A0ABZ1CY20</accession>
<dbReference type="GeneID" id="87955148"/>
<dbReference type="EMBL" id="CP141884">
    <property type="protein sequence ID" value="WRT66065.1"/>
    <property type="molecule type" value="Genomic_DNA"/>
</dbReference>
<dbReference type="InterPro" id="IPR027443">
    <property type="entry name" value="IPNS-like_sf"/>
</dbReference>
<dbReference type="PANTHER" id="PTHR10209:SF804">
    <property type="entry name" value="FE2OG DIOXYGENASE DOMAIN-CONTAINING PROTEIN"/>
    <property type="match status" value="1"/>
</dbReference>
<gene>
    <name evidence="7" type="ORF">IL334_003017</name>
</gene>
<evidence type="ECO:0000259" key="6">
    <source>
        <dbReference type="Pfam" id="PF14226"/>
    </source>
</evidence>
<keyword evidence="4" id="KW-0408">Iron</keyword>
<feature type="domain" description="Non-haem dioxygenase N-terminal" evidence="6">
    <location>
        <begin position="28"/>
        <end position="123"/>
    </location>
</feature>
<dbReference type="Proteomes" id="UP001329825">
    <property type="component" value="Chromosome 4"/>
</dbReference>
<dbReference type="InterPro" id="IPR026992">
    <property type="entry name" value="DIOX_N"/>
</dbReference>
<proteinExistence type="inferred from homology"/>
<feature type="domain" description="Isopenicillin N synthase-like Fe(2+) 2OG dioxygenase" evidence="5">
    <location>
        <begin position="194"/>
        <end position="265"/>
    </location>
</feature>
<dbReference type="InterPro" id="IPR044861">
    <property type="entry name" value="IPNS-like_FE2OG_OXY"/>
</dbReference>